<comment type="similarity">
    <text evidence="1">Belongs to the cytochrome P450 family.</text>
</comment>
<dbReference type="GO" id="GO:0020037">
    <property type="term" value="F:heme binding"/>
    <property type="evidence" value="ECO:0007669"/>
    <property type="project" value="InterPro"/>
</dbReference>
<evidence type="ECO:0008006" key="8">
    <source>
        <dbReference type="Google" id="ProtNLM"/>
    </source>
</evidence>
<accession>A0A9R1S651</accession>
<dbReference type="Proteomes" id="UP000324705">
    <property type="component" value="Chromosome 3B"/>
</dbReference>
<evidence type="ECO:0000313" key="6">
    <source>
        <dbReference type="EMBL" id="VAH81176.1"/>
    </source>
</evidence>
<evidence type="ECO:0000256" key="1">
    <source>
        <dbReference type="ARBA" id="ARBA00010617"/>
    </source>
</evidence>
<evidence type="ECO:0000256" key="3">
    <source>
        <dbReference type="ARBA" id="ARBA00023002"/>
    </source>
</evidence>
<keyword evidence="7" id="KW-1185">Reference proteome</keyword>
<sequence>MATGMPECSPALVLAAGLAVLAICWYLAAFVVGRGAAGAQRYPPVAGTVFHQVYHLRRLHDYYTDLFREHATFRLLAPGRRQIYTSDTAVVEHILRTNFANYGKGASNYDKTSDLFGDGIFTADGDKWRQQRKIASYDFSTRALRDFSGGVFNRDAAKLAHIVSGNAAAKQPVDFQVNLNLPLVNSFQDHPAKPIRVYLTGFLDQDLLMKATMDSIFTIAVGVDLDTLSGSDEGSRFAAALDDASEFTLLRFVNAFWKVSRFLNVGAEAALRRRIEVVDEFMYKRIRGRADEISDGGGEG</sequence>
<dbReference type="GO" id="GO:0005506">
    <property type="term" value="F:iron ion binding"/>
    <property type="evidence" value="ECO:0007669"/>
    <property type="project" value="InterPro"/>
</dbReference>
<evidence type="ECO:0000256" key="5">
    <source>
        <dbReference type="SAM" id="Phobius"/>
    </source>
</evidence>
<dbReference type="PANTHER" id="PTHR24296">
    <property type="entry name" value="CYTOCHROME P450"/>
    <property type="match status" value="1"/>
</dbReference>
<keyword evidence="5" id="KW-1133">Transmembrane helix</keyword>
<keyword evidence="5" id="KW-0472">Membrane</keyword>
<dbReference type="GO" id="GO:0016705">
    <property type="term" value="F:oxidoreductase activity, acting on paired donors, with incorporation or reduction of molecular oxygen"/>
    <property type="evidence" value="ECO:0007669"/>
    <property type="project" value="InterPro"/>
</dbReference>
<dbReference type="Gene3D" id="1.10.630.10">
    <property type="entry name" value="Cytochrome P450"/>
    <property type="match status" value="1"/>
</dbReference>
<organism evidence="6 7">
    <name type="scientific">Triticum turgidum subsp. durum</name>
    <name type="common">Durum wheat</name>
    <name type="synonym">Triticum durum</name>
    <dbReference type="NCBI Taxonomy" id="4567"/>
    <lineage>
        <taxon>Eukaryota</taxon>
        <taxon>Viridiplantae</taxon>
        <taxon>Streptophyta</taxon>
        <taxon>Embryophyta</taxon>
        <taxon>Tracheophyta</taxon>
        <taxon>Spermatophyta</taxon>
        <taxon>Magnoliopsida</taxon>
        <taxon>Liliopsida</taxon>
        <taxon>Poales</taxon>
        <taxon>Poaceae</taxon>
        <taxon>BOP clade</taxon>
        <taxon>Pooideae</taxon>
        <taxon>Triticodae</taxon>
        <taxon>Triticeae</taxon>
        <taxon>Triticinae</taxon>
        <taxon>Triticum</taxon>
    </lineage>
</organism>
<keyword evidence="2" id="KW-0479">Metal-binding</keyword>
<dbReference type="GO" id="GO:0004497">
    <property type="term" value="F:monooxygenase activity"/>
    <property type="evidence" value="ECO:0007669"/>
    <property type="project" value="InterPro"/>
</dbReference>
<dbReference type="Gramene" id="TRITD3Bv1G192880.6">
    <property type="protein sequence ID" value="TRITD3Bv1G192880.6"/>
    <property type="gene ID" value="TRITD3Bv1G192880"/>
</dbReference>
<proteinExistence type="inferred from homology"/>
<evidence type="ECO:0000256" key="2">
    <source>
        <dbReference type="ARBA" id="ARBA00022723"/>
    </source>
</evidence>
<feature type="transmembrane region" description="Helical" evidence="5">
    <location>
        <begin position="12"/>
        <end position="32"/>
    </location>
</feature>
<evidence type="ECO:0000256" key="4">
    <source>
        <dbReference type="ARBA" id="ARBA00023004"/>
    </source>
</evidence>
<protein>
    <recommendedName>
        <fullName evidence="8">Cytochrome P450</fullName>
    </recommendedName>
</protein>
<dbReference type="InterPro" id="IPR036396">
    <property type="entry name" value="Cyt_P450_sf"/>
</dbReference>
<keyword evidence="5" id="KW-0812">Transmembrane</keyword>
<dbReference type="AlphaFoldDB" id="A0A9R1S651"/>
<keyword evidence="4" id="KW-0408">Iron</keyword>
<gene>
    <name evidence="6" type="ORF">TRITD_3Bv1G192880</name>
</gene>
<dbReference type="InterPro" id="IPR001128">
    <property type="entry name" value="Cyt_P450"/>
</dbReference>
<reference evidence="6 7" key="1">
    <citation type="submission" date="2017-09" db="EMBL/GenBank/DDBJ databases">
        <authorList>
            <consortium name="International Durum Wheat Genome Sequencing Consortium (IDWGSC)"/>
            <person name="Milanesi L."/>
        </authorList>
    </citation>
    <scope>NUCLEOTIDE SEQUENCE [LARGE SCALE GENOMIC DNA]</scope>
    <source>
        <strain evidence="7">cv. Svevo</strain>
    </source>
</reference>
<evidence type="ECO:0000313" key="7">
    <source>
        <dbReference type="Proteomes" id="UP000324705"/>
    </source>
</evidence>
<dbReference type="EMBL" id="LT934116">
    <property type="protein sequence ID" value="VAH81176.1"/>
    <property type="molecule type" value="Genomic_DNA"/>
</dbReference>
<dbReference type="SUPFAM" id="SSF48264">
    <property type="entry name" value="Cytochrome P450"/>
    <property type="match status" value="1"/>
</dbReference>
<name>A0A9R1S651_TRITD</name>
<dbReference type="Pfam" id="PF00067">
    <property type="entry name" value="p450"/>
    <property type="match status" value="1"/>
</dbReference>
<keyword evidence="3" id="KW-0560">Oxidoreductase</keyword>